<dbReference type="InterPro" id="IPR008927">
    <property type="entry name" value="6-PGluconate_DH-like_C_sf"/>
</dbReference>
<dbReference type="Pfam" id="PF08546">
    <property type="entry name" value="ApbA_C"/>
    <property type="match status" value="1"/>
</dbReference>
<accession>A0A1L5BQP3</accession>
<dbReference type="RefSeq" id="WP_025772280.1">
    <property type="nucleotide sequence ID" value="NZ_CP013070.1"/>
</dbReference>
<keyword evidence="7" id="KW-0521">NADP</keyword>
<dbReference type="AlphaFoldDB" id="A0A1L5BQP3"/>
<comment type="function">
    <text evidence="1">Catalyzes the NADPH-dependent reduction of ketopantoate into pantoic acid.</text>
</comment>
<dbReference type="InterPro" id="IPR013752">
    <property type="entry name" value="KPA_reductase"/>
</dbReference>
<reference evidence="13 14" key="1">
    <citation type="journal article" date="2012" name="J. Bacteriol.">
        <title>Genome sequence of Sphingobium indicum B90A, a hexachlorocyclohexane-degrading bacterium.</title>
        <authorList>
            <person name="Anand S."/>
            <person name="Sangwan N."/>
            <person name="Lata P."/>
            <person name="Kaur J."/>
            <person name="Dua A."/>
            <person name="Singh A.K."/>
            <person name="Verma M."/>
            <person name="Kaur J."/>
            <person name="Khurana J.P."/>
            <person name="Khurana P."/>
            <person name="Mathur S."/>
            <person name="Lal R."/>
        </authorList>
    </citation>
    <scope>NUCLEOTIDE SEQUENCE [LARGE SCALE GENOMIC DNA]</scope>
    <source>
        <strain evidence="14">DSM 16412 / CCM 7286 / MTCC 6364 / B90A</strain>
    </source>
</reference>
<dbReference type="InterPro" id="IPR013332">
    <property type="entry name" value="KPR_N"/>
</dbReference>
<dbReference type="EC" id="1.1.1.169" evidence="4"/>
<dbReference type="Proteomes" id="UP000004550">
    <property type="component" value="Chromosome"/>
</dbReference>
<evidence type="ECO:0000259" key="12">
    <source>
        <dbReference type="Pfam" id="PF08546"/>
    </source>
</evidence>
<evidence type="ECO:0000256" key="4">
    <source>
        <dbReference type="ARBA" id="ARBA00013014"/>
    </source>
</evidence>
<feature type="domain" description="Ketopantoate reductase C-terminal" evidence="12">
    <location>
        <begin position="198"/>
        <end position="313"/>
    </location>
</feature>
<dbReference type="SUPFAM" id="SSF48179">
    <property type="entry name" value="6-phosphogluconate dehydrogenase C-terminal domain-like"/>
    <property type="match status" value="1"/>
</dbReference>
<evidence type="ECO:0000256" key="7">
    <source>
        <dbReference type="ARBA" id="ARBA00022857"/>
    </source>
</evidence>
<evidence type="ECO:0000256" key="10">
    <source>
        <dbReference type="ARBA" id="ARBA00048793"/>
    </source>
</evidence>
<dbReference type="Pfam" id="PF02558">
    <property type="entry name" value="ApbA"/>
    <property type="match status" value="1"/>
</dbReference>
<evidence type="ECO:0000256" key="3">
    <source>
        <dbReference type="ARBA" id="ARBA00007870"/>
    </source>
</evidence>
<dbReference type="Gene3D" id="3.40.50.720">
    <property type="entry name" value="NAD(P)-binding Rossmann-like Domain"/>
    <property type="match status" value="1"/>
</dbReference>
<evidence type="ECO:0000256" key="6">
    <source>
        <dbReference type="ARBA" id="ARBA00022655"/>
    </source>
</evidence>
<evidence type="ECO:0000256" key="8">
    <source>
        <dbReference type="ARBA" id="ARBA00023002"/>
    </source>
</evidence>
<dbReference type="EMBL" id="CP013070">
    <property type="protein sequence ID" value="APL95097.1"/>
    <property type="molecule type" value="Genomic_DNA"/>
</dbReference>
<evidence type="ECO:0000313" key="13">
    <source>
        <dbReference type="EMBL" id="APL95097.1"/>
    </source>
</evidence>
<dbReference type="InterPro" id="IPR013328">
    <property type="entry name" value="6PGD_dom2"/>
</dbReference>
<evidence type="ECO:0000313" key="14">
    <source>
        <dbReference type="Proteomes" id="UP000004550"/>
    </source>
</evidence>
<dbReference type="GO" id="GO:0008677">
    <property type="term" value="F:2-dehydropantoate 2-reductase activity"/>
    <property type="evidence" value="ECO:0007669"/>
    <property type="project" value="UniProtKB-EC"/>
</dbReference>
<evidence type="ECO:0000256" key="2">
    <source>
        <dbReference type="ARBA" id="ARBA00004994"/>
    </source>
</evidence>
<evidence type="ECO:0000256" key="1">
    <source>
        <dbReference type="ARBA" id="ARBA00002919"/>
    </source>
</evidence>
<dbReference type="UniPathway" id="UPA00028">
    <property type="reaction ID" value="UER00004"/>
</dbReference>
<protein>
    <recommendedName>
        <fullName evidence="5">2-dehydropantoate 2-reductase</fullName>
        <ecNumber evidence="4">1.1.1.169</ecNumber>
    </recommendedName>
    <alternativeName>
        <fullName evidence="9">Ketopantoate reductase</fullName>
    </alternativeName>
</protein>
<dbReference type="Gene3D" id="1.10.1040.10">
    <property type="entry name" value="N-(1-d-carboxylethyl)-l-norvaline Dehydrogenase, domain 2"/>
    <property type="match status" value="1"/>
</dbReference>
<dbReference type="GO" id="GO:0015940">
    <property type="term" value="P:pantothenate biosynthetic process"/>
    <property type="evidence" value="ECO:0007669"/>
    <property type="project" value="UniProtKB-UniPathway"/>
</dbReference>
<dbReference type="PANTHER" id="PTHR21708:SF45">
    <property type="entry name" value="2-DEHYDROPANTOATE 2-REDUCTASE"/>
    <property type="match status" value="1"/>
</dbReference>
<dbReference type="FunFam" id="3.40.50.720:FF:000307">
    <property type="entry name" value="2-dehydropantoate 2-reductase"/>
    <property type="match status" value="1"/>
</dbReference>
<comment type="pathway">
    <text evidence="2">Cofactor biosynthesis; (R)-pantothenate biosynthesis; (R)-pantoate from 3-methyl-2-oxobutanoate: step 2/2.</text>
</comment>
<keyword evidence="6" id="KW-0566">Pantothenate biosynthesis</keyword>
<keyword evidence="8" id="KW-0560">Oxidoreductase</keyword>
<evidence type="ECO:0000259" key="11">
    <source>
        <dbReference type="Pfam" id="PF02558"/>
    </source>
</evidence>
<comment type="similarity">
    <text evidence="3">Belongs to the ketopantoate reductase family.</text>
</comment>
<evidence type="ECO:0000256" key="9">
    <source>
        <dbReference type="ARBA" id="ARBA00032024"/>
    </source>
</evidence>
<dbReference type="InterPro" id="IPR051402">
    <property type="entry name" value="KPR-Related"/>
</dbReference>
<name>A0A1L5BQP3_SPHIB</name>
<sequence>MRIAVYGAGAVGGHFAARLAAAGHEVSIVVRGAALAAIRARGLTLISGPERLDVRVKASDDPTDLGHQDLVISTLKSSSLHVLAEGVQPLLAPDTPVVFAQNGIPWWYAHGLPQSPLLPRLGWLDPGGGLEEHVGLRRTIGGVIFSSNEVMEPGVVRNDSPEYNALFVGEPDRSESDRIVKLRTILAEARLASPSHHDLREVLWRKLIANMTVSVLCMITGQTAREAVEDPIFGDAVPRLMAEAVAIAAAQGYSIPPMPPGYRAPDHKPSLLQDFLLGRTLEMDALVKAPMAFAQAAGLASPTLDMLGALAQRLAANAGLYRPVAAAG</sequence>
<feature type="domain" description="Ketopantoate reductase N-terminal" evidence="11">
    <location>
        <begin position="3"/>
        <end position="104"/>
    </location>
</feature>
<comment type="catalytic activity">
    <reaction evidence="10">
        <text>(R)-pantoate + NADP(+) = 2-dehydropantoate + NADPH + H(+)</text>
        <dbReference type="Rhea" id="RHEA:16233"/>
        <dbReference type="ChEBI" id="CHEBI:11561"/>
        <dbReference type="ChEBI" id="CHEBI:15378"/>
        <dbReference type="ChEBI" id="CHEBI:15980"/>
        <dbReference type="ChEBI" id="CHEBI:57783"/>
        <dbReference type="ChEBI" id="CHEBI:58349"/>
        <dbReference type="EC" id="1.1.1.169"/>
    </reaction>
</comment>
<dbReference type="NCBIfam" id="NF005089">
    <property type="entry name" value="PRK06522.1-4"/>
    <property type="match status" value="1"/>
</dbReference>
<dbReference type="PANTHER" id="PTHR21708">
    <property type="entry name" value="PROBABLE 2-DEHYDROPANTOATE 2-REDUCTASE"/>
    <property type="match status" value="1"/>
</dbReference>
<dbReference type="GO" id="GO:0005737">
    <property type="term" value="C:cytoplasm"/>
    <property type="evidence" value="ECO:0007669"/>
    <property type="project" value="TreeGrafter"/>
</dbReference>
<dbReference type="KEGG" id="sinb:SIDU_11600"/>
<gene>
    <name evidence="13" type="ORF">SIDU_11600</name>
</gene>
<dbReference type="SUPFAM" id="SSF51735">
    <property type="entry name" value="NAD(P)-binding Rossmann-fold domains"/>
    <property type="match status" value="1"/>
</dbReference>
<proteinExistence type="inferred from homology"/>
<organism evidence="13 14">
    <name type="scientific">Sphingobium indicum (strain DSM 16412 / CCM 7286 / MTCC 6364 / B90A)</name>
    <dbReference type="NCBI Taxonomy" id="861109"/>
    <lineage>
        <taxon>Bacteria</taxon>
        <taxon>Pseudomonadati</taxon>
        <taxon>Pseudomonadota</taxon>
        <taxon>Alphaproteobacteria</taxon>
        <taxon>Sphingomonadales</taxon>
        <taxon>Sphingomonadaceae</taxon>
        <taxon>Sphingobium</taxon>
    </lineage>
</organism>
<evidence type="ECO:0000256" key="5">
    <source>
        <dbReference type="ARBA" id="ARBA00019465"/>
    </source>
</evidence>
<dbReference type="InterPro" id="IPR036291">
    <property type="entry name" value="NAD(P)-bd_dom_sf"/>
</dbReference>